<dbReference type="EMBL" id="CAHR02000025">
    <property type="protein sequence ID" value="CCG81123.1"/>
    <property type="molecule type" value="Genomic_DNA"/>
</dbReference>
<dbReference type="eggNOG" id="KOG0118">
    <property type="taxonomic scope" value="Eukaryota"/>
</dbReference>
<dbReference type="AlphaFoldDB" id="R4X7L3"/>
<keyword evidence="5" id="KW-1185">Reference proteome</keyword>
<dbReference type="PANTHER" id="PTHR47640">
    <property type="entry name" value="TRNA SELENOCYSTEINE 1-ASSOCIATED PROTEIN 1-RELATED-RELATED"/>
    <property type="match status" value="1"/>
</dbReference>
<evidence type="ECO:0000259" key="3">
    <source>
        <dbReference type="PROSITE" id="PS50102"/>
    </source>
</evidence>
<comment type="caution">
    <text evidence="4">The sequence shown here is derived from an EMBL/GenBank/DDBJ whole genome shotgun (WGS) entry which is preliminary data.</text>
</comment>
<organism evidence="4 5">
    <name type="scientific">Taphrina deformans (strain PYCC 5710 / ATCC 11124 / CBS 356.35 / IMI 108563 / JCM 9778 / NBRC 8474)</name>
    <name type="common">Peach leaf curl fungus</name>
    <name type="synonym">Lalaria deformans</name>
    <dbReference type="NCBI Taxonomy" id="1097556"/>
    <lineage>
        <taxon>Eukaryota</taxon>
        <taxon>Fungi</taxon>
        <taxon>Dikarya</taxon>
        <taxon>Ascomycota</taxon>
        <taxon>Taphrinomycotina</taxon>
        <taxon>Taphrinomycetes</taxon>
        <taxon>Taphrinales</taxon>
        <taxon>Taphrinaceae</taxon>
        <taxon>Taphrina</taxon>
    </lineage>
</organism>
<name>R4X7L3_TAPDE</name>
<dbReference type="InterPro" id="IPR050825">
    <property type="entry name" value="RBM42_RBP45_47-like"/>
</dbReference>
<accession>R4X7L3</accession>
<proteinExistence type="predicted"/>
<dbReference type="STRING" id="1097556.R4X7L3"/>
<keyword evidence="1 2" id="KW-0694">RNA-binding</keyword>
<dbReference type="InterPro" id="IPR012677">
    <property type="entry name" value="Nucleotide-bd_a/b_plait_sf"/>
</dbReference>
<dbReference type="PANTHER" id="PTHR47640:SF5">
    <property type="entry name" value="RRM DOMAIN-CONTAINING PROTEIN"/>
    <property type="match status" value="1"/>
</dbReference>
<reference evidence="4 5" key="1">
    <citation type="journal article" date="2013" name="MBio">
        <title>Genome sequencing of the plant pathogen Taphrina deformans, the causal agent of peach leaf curl.</title>
        <authorList>
            <person name="Cisse O.H."/>
            <person name="Almeida J.M.G.C.F."/>
            <person name="Fonseca A."/>
            <person name="Kumar A.A."/>
            <person name="Salojaervi J."/>
            <person name="Overmyer K."/>
            <person name="Hauser P.M."/>
            <person name="Pagni M."/>
        </authorList>
    </citation>
    <scope>NUCLEOTIDE SEQUENCE [LARGE SCALE GENOMIC DNA]</scope>
    <source>
        <strain evidence="5">PYCC 5710 / ATCC 11124 / CBS 356.35 / IMI 108563 / JCM 9778 / NBRC 8474</strain>
    </source>
</reference>
<evidence type="ECO:0000313" key="4">
    <source>
        <dbReference type="EMBL" id="CCG81123.1"/>
    </source>
</evidence>
<dbReference type="Gene3D" id="3.30.70.330">
    <property type="match status" value="3"/>
</dbReference>
<feature type="domain" description="RRM" evidence="3">
    <location>
        <begin position="13"/>
        <end position="105"/>
    </location>
</feature>
<feature type="domain" description="RRM" evidence="3">
    <location>
        <begin position="120"/>
        <end position="198"/>
    </location>
</feature>
<dbReference type="GO" id="GO:0003729">
    <property type="term" value="F:mRNA binding"/>
    <property type="evidence" value="ECO:0007669"/>
    <property type="project" value="InterPro"/>
</dbReference>
<dbReference type="Proteomes" id="UP000013776">
    <property type="component" value="Unassembled WGS sequence"/>
</dbReference>
<dbReference type="SUPFAM" id="SSF54928">
    <property type="entry name" value="RNA-binding domain, RBD"/>
    <property type="match status" value="2"/>
</dbReference>
<evidence type="ECO:0000256" key="1">
    <source>
        <dbReference type="ARBA" id="ARBA00022884"/>
    </source>
</evidence>
<dbReference type="OrthoDB" id="8093034at2759"/>
<evidence type="ECO:0000256" key="2">
    <source>
        <dbReference type="PROSITE-ProRule" id="PRU00176"/>
    </source>
</evidence>
<protein>
    <submittedName>
        <fullName evidence="4">Nuclear and cytoplasmic polyadenylated RNA-binding protein pub1</fullName>
    </submittedName>
</protein>
<dbReference type="InterPro" id="IPR000504">
    <property type="entry name" value="RRM_dom"/>
</dbReference>
<evidence type="ECO:0000313" key="5">
    <source>
        <dbReference type="Proteomes" id="UP000013776"/>
    </source>
</evidence>
<sequence length="389" mass="42631">MPVSAAADTEDKRAIYVGNLPIGITEDALQDIFCTVGSILSIKLIGKSTLNAVNYAFVEYDDPASAEVAIETFNGTFTMQNVVQANKCTGRAILGSPVKVNWAYTSFSSAAAREATSTHFSVFVGDLAAEIDDDALKIAFCHYQSLSDARIMWDMSSGRSRGYGFCAFVERADAERAVKEMQGQWLGTRQIRCNWANLKLSTSPIEALLTNPGKQQLDVTQQYALVLSQAAESVSTVYLGNLSCDTEVADVESLFHAYGGSHETKLHADRGFAFLRLASHDIAALAIVQLQGSIVKGRPVKMSWQNKPDTKTRQRSSSNAAMTTLQLSAYPLQSSSYHHLPSSLLLNAEEARMMTPRHQALPSSTVHFDTYERWNQQLRHAAVSPFANE</sequence>
<dbReference type="VEuPathDB" id="FungiDB:TAPDE_000822"/>
<feature type="domain" description="RRM" evidence="3">
    <location>
        <begin position="235"/>
        <end position="307"/>
    </location>
</feature>
<dbReference type="Pfam" id="PF00076">
    <property type="entry name" value="RRM_1"/>
    <property type="match status" value="3"/>
</dbReference>
<dbReference type="PROSITE" id="PS50102">
    <property type="entry name" value="RRM"/>
    <property type="match status" value="3"/>
</dbReference>
<dbReference type="SMART" id="SM00360">
    <property type="entry name" value="RRM"/>
    <property type="match status" value="3"/>
</dbReference>
<dbReference type="InterPro" id="IPR035979">
    <property type="entry name" value="RBD_domain_sf"/>
</dbReference>
<gene>
    <name evidence="4" type="ORF">TAPDE_000822</name>
</gene>